<accession>A0ABT2S6Z4</accession>
<sequence>MLKANKKFFIVTCIITILPILVGLLLWNQLPERVATHFGTDGTPNGYSSKLVAVIGIYLFCLAIHVFCALVTSVDPKGKNISPKVYRLILCICPLVSIYAGVTVYGNALDYKGVNSTVWINALMAVILIVVGNYLPKCRQNYTIGIKLPWTLADEENWDYTHRMAGKWWILGGVLTFLAGFQSWVDPVYVSLTIIIIVALIPAVASYLHFRKHSL</sequence>
<feature type="transmembrane region" description="Helical" evidence="1">
    <location>
        <begin position="85"/>
        <end position="106"/>
    </location>
</feature>
<evidence type="ECO:0000256" key="1">
    <source>
        <dbReference type="SAM" id="Phobius"/>
    </source>
</evidence>
<dbReference type="EMBL" id="JAOQJV010000010">
    <property type="protein sequence ID" value="MCU6700298.1"/>
    <property type="molecule type" value="Genomic_DNA"/>
</dbReference>
<dbReference type="PANTHER" id="PTHR37810:SF5">
    <property type="entry name" value="IMMUNITY PROTEIN SDPI"/>
    <property type="match status" value="1"/>
</dbReference>
<feature type="transmembrane region" description="Helical" evidence="1">
    <location>
        <begin position="191"/>
        <end position="210"/>
    </location>
</feature>
<keyword evidence="4" id="KW-1185">Reference proteome</keyword>
<feature type="domain" description="DUF1648" evidence="2">
    <location>
        <begin position="14"/>
        <end position="60"/>
    </location>
</feature>
<feature type="transmembrane region" description="Helical" evidence="1">
    <location>
        <begin position="168"/>
        <end position="185"/>
    </location>
</feature>
<dbReference type="PIRSF" id="PIRSF038959">
    <property type="entry name" value="SdpI"/>
    <property type="match status" value="1"/>
</dbReference>
<comment type="caution">
    <text evidence="3">The sequence shown here is derived from an EMBL/GenBank/DDBJ whole genome shotgun (WGS) entry which is preliminary data.</text>
</comment>
<dbReference type="InterPro" id="IPR026272">
    <property type="entry name" value="SdpI"/>
</dbReference>
<protein>
    <submittedName>
        <fullName evidence="3">SdpI family protein</fullName>
    </submittedName>
</protein>
<organism evidence="3 4">
    <name type="scientific">Dorea ammoniilytica</name>
    <dbReference type="NCBI Taxonomy" id="2981788"/>
    <lineage>
        <taxon>Bacteria</taxon>
        <taxon>Bacillati</taxon>
        <taxon>Bacillota</taxon>
        <taxon>Clostridia</taxon>
        <taxon>Lachnospirales</taxon>
        <taxon>Lachnospiraceae</taxon>
        <taxon>Dorea</taxon>
    </lineage>
</organism>
<evidence type="ECO:0000313" key="3">
    <source>
        <dbReference type="EMBL" id="MCU6700298.1"/>
    </source>
</evidence>
<keyword evidence="1" id="KW-1133">Transmembrane helix</keyword>
<keyword evidence="1" id="KW-0812">Transmembrane</keyword>
<dbReference type="RefSeq" id="WP_262581715.1">
    <property type="nucleotide sequence ID" value="NZ_JAOQJV010000010.1"/>
</dbReference>
<dbReference type="InterPro" id="IPR012867">
    <property type="entry name" value="DUF1648"/>
</dbReference>
<dbReference type="InterPro" id="IPR025962">
    <property type="entry name" value="SdpI/YhfL"/>
</dbReference>
<proteinExistence type="predicted"/>
<keyword evidence="1" id="KW-0472">Membrane</keyword>
<reference evidence="3 4" key="1">
    <citation type="journal article" date="2021" name="ISME Commun">
        <title>Automated analysis of genomic sequences facilitates high-throughput and comprehensive description of bacteria.</title>
        <authorList>
            <person name="Hitch T.C.A."/>
        </authorList>
    </citation>
    <scope>NUCLEOTIDE SEQUENCE [LARGE SCALE GENOMIC DNA]</scope>
    <source>
        <strain evidence="3 4">Sanger_02</strain>
    </source>
</reference>
<feature type="transmembrane region" description="Helical" evidence="1">
    <location>
        <begin position="7"/>
        <end position="27"/>
    </location>
</feature>
<evidence type="ECO:0000259" key="2">
    <source>
        <dbReference type="Pfam" id="PF07853"/>
    </source>
</evidence>
<evidence type="ECO:0000313" key="4">
    <source>
        <dbReference type="Proteomes" id="UP001207605"/>
    </source>
</evidence>
<name>A0ABT2S6Z4_9FIRM</name>
<dbReference type="Pfam" id="PF13630">
    <property type="entry name" value="SdpI"/>
    <property type="match status" value="1"/>
</dbReference>
<dbReference type="Proteomes" id="UP001207605">
    <property type="component" value="Unassembled WGS sequence"/>
</dbReference>
<dbReference type="PANTHER" id="PTHR37810">
    <property type="entry name" value="IMMUNITY PROTEIN SDPI"/>
    <property type="match status" value="1"/>
</dbReference>
<feature type="transmembrane region" description="Helical" evidence="1">
    <location>
        <begin position="118"/>
        <end position="135"/>
    </location>
</feature>
<gene>
    <name evidence="3" type="ORF">OCV65_08660</name>
</gene>
<feature type="transmembrane region" description="Helical" evidence="1">
    <location>
        <begin position="47"/>
        <end position="73"/>
    </location>
</feature>
<dbReference type="Pfam" id="PF07853">
    <property type="entry name" value="DUF1648"/>
    <property type="match status" value="1"/>
</dbReference>